<accession>A0A0U2Z4U5</accession>
<evidence type="ECO:0000259" key="1">
    <source>
        <dbReference type="Pfam" id="PF01717"/>
    </source>
</evidence>
<feature type="domain" description="Cobalamin-independent methionine synthase MetE C-terminal/archaeal" evidence="1">
    <location>
        <begin position="22"/>
        <end position="92"/>
    </location>
</feature>
<evidence type="ECO:0000313" key="2">
    <source>
        <dbReference type="EMBL" id="ALS74891.1"/>
    </source>
</evidence>
<dbReference type="GO" id="GO:0032259">
    <property type="term" value="P:methylation"/>
    <property type="evidence" value="ECO:0007669"/>
    <property type="project" value="UniProtKB-KW"/>
</dbReference>
<dbReference type="InterPro" id="IPR002629">
    <property type="entry name" value="Met_Synth_C/arc"/>
</dbReference>
<dbReference type="EMBL" id="CP013659">
    <property type="protein sequence ID" value="ALS74891.1"/>
    <property type="molecule type" value="Genomic_DNA"/>
</dbReference>
<dbReference type="SUPFAM" id="SSF51726">
    <property type="entry name" value="UROD/MetE-like"/>
    <property type="match status" value="1"/>
</dbReference>
<dbReference type="NCBIfam" id="NF005085">
    <property type="entry name" value="PRK06520.1"/>
    <property type="match status" value="1"/>
</dbReference>
<organism evidence="2 3">
    <name type="scientific">Planococcus rifietoensis</name>
    <dbReference type="NCBI Taxonomy" id="200991"/>
    <lineage>
        <taxon>Bacteria</taxon>
        <taxon>Bacillati</taxon>
        <taxon>Bacillota</taxon>
        <taxon>Bacilli</taxon>
        <taxon>Bacillales</taxon>
        <taxon>Caryophanaceae</taxon>
        <taxon>Planococcus</taxon>
    </lineage>
</organism>
<proteinExistence type="predicted"/>
<dbReference type="CDD" id="cd03311">
    <property type="entry name" value="CIMS_C_terminal_like"/>
    <property type="match status" value="1"/>
</dbReference>
<keyword evidence="2" id="KW-0808">Transferase</keyword>
<dbReference type="KEGG" id="prt:AUC31_06485"/>
<keyword evidence="3" id="KW-1185">Reference proteome</keyword>
<keyword evidence="2" id="KW-0489">Methyltransferase</keyword>
<feature type="domain" description="Cobalamin-independent methionine synthase MetE C-terminal/archaeal" evidence="1">
    <location>
        <begin position="167"/>
        <end position="348"/>
    </location>
</feature>
<dbReference type="PANTHER" id="PTHR43844:SF1">
    <property type="entry name" value="METHIONINE SYNTHASE"/>
    <property type="match status" value="1"/>
</dbReference>
<protein>
    <submittedName>
        <fullName evidence="2">5-methyltetrahydropteroyltriglutamate--homocysteine methyltransferase</fullName>
    </submittedName>
</protein>
<dbReference type="Gene3D" id="3.20.20.210">
    <property type="match status" value="1"/>
</dbReference>
<dbReference type="OrthoDB" id="6430685at2"/>
<dbReference type="GO" id="GO:0008270">
    <property type="term" value="F:zinc ion binding"/>
    <property type="evidence" value="ECO:0007669"/>
    <property type="project" value="InterPro"/>
</dbReference>
<dbReference type="GO" id="GO:0003871">
    <property type="term" value="F:5-methyltetrahydropteroyltriglutamate-homocysteine S-methyltransferase activity"/>
    <property type="evidence" value="ECO:0007669"/>
    <property type="project" value="InterPro"/>
</dbReference>
<dbReference type="RefSeq" id="WP_058381598.1">
    <property type="nucleotide sequence ID" value="NZ_CP013659.2"/>
</dbReference>
<dbReference type="InterPro" id="IPR038071">
    <property type="entry name" value="UROD/MetE-like_sf"/>
</dbReference>
<evidence type="ECO:0000313" key="3">
    <source>
        <dbReference type="Proteomes" id="UP000067683"/>
    </source>
</evidence>
<reference evidence="2" key="1">
    <citation type="submission" date="2016-01" db="EMBL/GenBank/DDBJ databases">
        <title>Complete genome of Planococcus rifietoensis type strain M8.</title>
        <authorList>
            <person name="See-Too W.S."/>
        </authorList>
    </citation>
    <scope>NUCLEOTIDE SEQUENCE [LARGE SCALE GENOMIC DNA]</scope>
    <source>
        <strain evidence="2">M8</strain>
    </source>
</reference>
<gene>
    <name evidence="2" type="ORF">AUC31_06485</name>
</gene>
<dbReference type="AlphaFoldDB" id="A0A0U2Z4U5"/>
<sequence length="375" mass="42456">MTHSTIQTNPKLTTAPFKADHVGSLLRPDSIHEARKQFKEGTITSEQLREIETTEIKRIVDKQIEVGLKAVTDGEFRRTFWHTDFMAHINGFEGYTPEKGYQFKNVETEAYDVRNIGKISFNENHPFLSDFIEFKDIVGGRAVPKLTIPSPNQFFNQGIRDEAIYPDLEDYAKDVIQAYRDAFQAFYDAGARYIQIDDVYIAGLSSPDIPFNDGKYNREYLIDLALRVANGVLEGKPADLAVTTHLCRGNYQSDWAFEGSYALIAPTLFAKEKVDGFFLEYDDDRSGSFQPLEHIPNGGPRVVLGVFTSKNGELENKEAIKARVAEAAKYVPLEQLCISPQCGFASTHHGNLLTEEQQWDKLRYIVEVSEEIFGE</sequence>
<dbReference type="GO" id="GO:0009086">
    <property type="term" value="P:methionine biosynthetic process"/>
    <property type="evidence" value="ECO:0007669"/>
    <property type="project" value="InterPro"/>
</dbReference>
<dbReference type="PANTHER" id="PTHR43844">
    <property type="entry name" value="METHIONINE SYNTHASE"/>
    <property type="match status" value="1"/>
</dbReference>
<dbReference type="STRING" id="200991.AUC31_06485"/>
<dbReference type="Proteomes" id="UP000067683">
    <property type="component" value="Chromosome"/>
</dbReference>
<name>A0A0U2Z4U5_9BACL</name>
<dbReference type="Pfam" id="PF01717">
    <property type="entry name" value="Meth_synt_2"/>
    <property type="match status" value="2"/>
</dbReference>